<comment type="caution">
    <text evidence="10">The sequence shown here is derived from an EMBL/GenBank/DDBJ whole genome shotgun (WGS) entry which is preliminary data.</text>
</comment>
<feature type="transmembrane region" description="Helical" evidence="8">
    <location>
        <begin position="186"/>
        <end position="209"/>
    </location>
</feature>
<comment type="subcellular location">
    <subcellularLocation>
        <location evidence="1">Cell membrane</location>
        <topology evidence="1">Multi-pass membrane protein</topology>
    </subcellularLocation>
</comment>
<feature type="domain" description="Major facilitator superfamily (MFS) profile" evidence="9">
    <location>
        <begin position="35"/>
        <end position="532"/>
    </location>
</feature>
<reference evidence="10 11" key="1">
    <citation type="submission" date="2018-02" db="EMBL/GenBank/DDBJ databases">
        <authorList>
            <person name="Skraban J."/>
            <person name="Trcek J."/>
        </authorList>
    </citation>
    <scope>NUCLEOTIDE SEQUENCE [LARGE SCALE GENOMIC DNA]</scope>
    <source>
        <strain evidence="10 11">AV446</strain>
    </source>
</reference>
<dbReference type="Gene3D" id="1.20.1720.10">
    <property type="entry name" value="Multidrug resistance protein D"/>
    <property type="match status" value="1"/>
</dbReference>
<dbReference type="InterPro" id="IPR036259">
    <property type="entry name" value="MFS_trans_sf"/>
</dbReference>
<feature type="transmembrane region" description="Helical" evidence="8">
    <location>
        <begin position="327"/>
        <end position="345"/>
    </location>
</feature>
<dbReference type="Pfam" id="PF07690">
    <property type="entry name" value="MFS_1"/>
    <property type="match status" value="1"/>
</dbReference>
<evidence type="ECO:0000313" key="10">
    <source>
        <dbReference type="EMBL" id="PYD48605.1"/>
    </source>
</evidence>
<dbReference type="Gene3D" id="1.20.1250.20">
    <property type="entry name" value="MFS general substrate transporter like domains"/>
    <property type="match status" value="1"/>
</dbReference>
<protein>
    <submittedName>
        <fullName evidence="10">EmrB/QacA family drug resistance transporter</fullName>
    </submittedName>
</protein>
<feature type="transmembrane region" description="Helical" evidence="8">
    <location>
        <begin position="357"/>
        <end position="376"/>
    </location>
</feature>
<accession>A0ABX5P4D5</accession>
<feature type="transmembrane region" description="Helical" evidence="8">
    <location>
        <begin position="296"/>
        <end position="315"/>
    </location>
</feature>
<evidence type="ECO:0000256" key="6">
    <source>
        <dbReference type="ARBA" id="ARBA00022989"/>
    </source>
</evidence>
<feature type="transmembrane region" description="Helical" evidence="8">
    <location>
        <begin position="510"/>
        <end position="527"/>
    </location>
</feature>
<dbReference type="RefSeq" id="WP_110559542.1">
    <property type="nucleotide sequence ID" value="NZ_PRCW01000028.1"/>
</dbReference>
<keyword evidence="7 8" id="KW-0472">Membrane</keyword>
<dbReference type="CDD" id="cd17503">
    <property type="entry name" value="MFS_LmrB_MDR_like"/>
    <property type="match status" value="1"/>
</dbReference>
<dbReference type="SUPFAM" id="SSF103473">
    <property type="entry name" value="MFS general substrate transporter"/>
    <property type="match status" value="1"/>
</dbReference>
<evidence type="ECO:0000313" key="11">
    <source>
        <dbReference type="Proteomes" id="UP000248116"/>
    </source>
</evidence>
<evidence type="ECO:0000256" key="8">
    <source>
        <dbReference type="SAM" id="Phobius"/>
    </source>
</evidence>
<feature type="transmembrane region" description="Helical" evidence="8">
    <location>
        <begin position="420"/>
        <end position="441"/>
    </location>
</feature>
<sequence>MTQQAALRADSTRQAAPQREGVLPADAVPFKTWVAVCGACLGAFLAILNIQIVSSSLADIQGAIGAGIDDGGWITTSYLVAEIIVIPISGWLARVFSLRYYLLTNIALFLIFTVGCAFTSNLGEMIVVRALQGFSGGVLIPLAFSIIMTRLPPSKHPTGLAIYSVSAVFAPAIGPVIGGYCNENFGWQAVFMVNVLPGLLMFGLLWFSLDSDPPQLKLLRQGDWSGILFMAVGLGCLETFLEEGEKDDWFGSTFIARLAIISTVSLLAFLVLQLVKKNHLLEIRLLLRRNFSLATIANFVFGFSMFGWIFVVPLYLARLQGYNAQQIGGVLIWIGLPQLAILPFIPKLMKYVDSRRIVGVGFTLFIGGSLLALNFSDDFSGPQFIWSSVVRALGQSLVMAPLSAIAIAGIEREYAPSASALFNMIRNLGGAIGIAALQTFLTIREQYHSDIITSQVSLLNSETRRRLAILQDRFMAHGVTDTALAHHEAVVAIGRIVRRQASMLAYSDTIIFQSVLLGIGLLSVLGLKKAAPATSGRQGR</sequence>
<feature type="transmembrane region" description="Helical" evidence="8">
    <location>
        <begin position="253"/>
        <end position="275"/>
    </location>
</feature>
<dbReference type="Proteomes" id="UP000248116">
    <property type="component" value="Unassembled WGS sequence"/>
</dbReference>
<evidence type="ECO:0000256" key="7">
    <source>
        <dbReference type="ARBA" id="ARBA00023136"/>
    </source>
</evidence>
<feature type="transmembrane region" description="Helical" evidence="8">
    <location>
        <begin position="126"/>
        <end position="148"/>
    </location>
</feature>
<feature type="transmembrane region" description="Helical" evidence="8">
    <location>
        <begin position="73"/>
        <end position="93"/>
    </location>
</feature>
<dbReference type="EMBL" id="PRCW01000028">
    <property type="protein sequence ID" value="PYD48605.1"/>
    <property type="molecule type" value="Genomic_DNA"/>
</dbReference>
<gene>
    <name evidence="10" type="ORF">C3920_03600</name>
</gene>
<feature type="transmembrane region" description="Helical" evidence="8">
    <location>
        <begin position="33"/>
        <end position="53"/>
    </location>
</feature>
<evidence type="ECO:0000256" key="5">
    <source>
        <dbReference type="ARBA" id="ARBA00022692"/>
    </source>
</evidence>
<feature type="transmembrane region" description="Helical" evidence="8">
    <location>
        <begin position="388"/>
        <end position="408"/>
    </location>
</feature>
<dbReference type="InterPro" id="IPR004638">
    <property type="entry name" value="EmrB-like"/>
</dbReference>
<feature type="transmembrane region" description="Helical" evidence="8">
    <location>
        <begin position="100"/>
        <end position="120"/>
    </location>
</feature>
<name>A0ABX5P4D5_9PROT</name>
<comment type="similarity">
    <text evidence="2">Belongs to the major facilitator superfamily. EmrB family.</text>
</comment>
<keyword evidence="11" id="KW-1185">Reference proteome</keyword>
<dbReference type="PANTHER" id="PTHR42718:SF9">
    <property type="entry name" value="MAJOR FACILITATOR SUPERFAMILY MULTIDRUG TRANSPORTER MFSC"/>
    <property type="match status" value="1"/>
</dbReference>
<organism evidence="10 11">
    <name type="scientific">Novacetimonas pomaceti</name>
    <dbReference type="NCBI Taxonomy" id="2021998"/>
    <lineage>
        <taxon>Bacteria</taxon>
        <taxon>Pseudomonadati</taxon>
        <taxon>Pseudomonadota</taxon>
        <taxon>Alphaproteobacteria</taxon>
        <taxon>Acetobacterales</taxon>
        <taxon>Acetobacteraceae</taxon>
        <taxon>Novacetimonas</taxon>
    </lineage>
</organism>
<proteinExistence type="inferred from homology"/>
<dbReference type="NCBIfam" id="TIGR00711">
    <property type="entry name" value="efflux_EmrB"/>
    <property type="match status" value="1"/>
</dbReference>
<evidence type="ECO:0000259" key="9">
    <source>
        <dbReference type="PROSITE" id="PS50850"/>
    </source>
</evidence>
<dbReference type="InterPro" id="IPR020846">
    <property type="entry name" value="MFS_dom"/>
</dbReference>
<evidence type="ECO:0000256" key="3">
    <source>
        <dbReference type="ARBA" id="ARBA00022448"/>
    </source>
</evidence>
<feature type="transmembrane region" description="Helical" evidence="8">
    <location>
        <begin position="160"/>
        <end position="180"/>
    </location>
</feature>
<keyword evidence="3" id="KW-0813">Transport</keyword>
<keyword evidence="4" id="KW-1003">Cell membrane</keyword>
<keyword evidence="5 8" id="KW-0812">Transmembrane</keyword>
<dbReference type="PROSITE" id="PS50850">
    <property type="entry name" value="MFS"/>
    <property type="match status" value="1"/>
</dbReference>
<evidence type="ECO:0000256" key="1">
    <source>
        <dbReference type="ARBA" id="ARBA00004651"/>
    </source>
</evidence>
<evidence type="ECO:0000256" key="2">
    <source>
        <dbReference type="ARBA" id="ARBA00008537"/>
    </source>
</evidence>
<dbReference type="InterPro" id="IPR011701">
    <property type="entry name" value="MFS"/>
</dbReference>
<keyword evidence="6 8" id="KW-1133">Transmembrane helix</keyword>
<dbReference type="PANTHER" id="PTHR42718">
    <property type="entry name" value="MAJOR FACILITATOR SUPERFAMILY MULTIDRUG TRANSPORTER MFSC"/>
    <property type="match status" value="1"/>
</dbReference>
<evidence type="ECO:0000256" key="4">
    <source>
        <dbReference type="ARBA" id="ARBA00022475"/>
    </source>
</evidence>